<dbReference type="EMBL" id="JAAIWN010000007">
    <property type="protein sequence ID" value="NEY80763.1"/>
    <property type="molecule type" value="Genomic_DNA"/>
</dbReference>
<dbReference type="EMBL" id="JACEIO010000007">
    <property type="protein sequence ID" value="MBA4536395.1"/>
    <property type="molecule type" value="Genomic_DNA"/>
</dbReference>
<organism evidence="3 4">
    <name type="scientific">Bacillus aquiflavi</name>
    <dbReference type="NCBI Taxonomy" id="2672567"/>
    <lineage>
        <taxon>Bacteria</taxon>
        <taxon>Bacillati</taxon>
        <taxon>Bacillota</taxon>
        <taxon>Bacilli</taxon>
        <taxon>Bacillales</taxon>
        <taxon>Bacillaceae</taxon>
        <taxon>Bacillus</taxon>
    </lineage>
</organism>
<dbReference type="Proteomes" id="UP000570010">
    <property type="component" value="Unassembled WGS sequence"/>
</dbReference>
<dbReference type="Proteomes" id="UP000472971">
    <property type="component" value="Unassembled WGS sequence"/>
</dbReference>
<name>A0A6B3VYE9_9BACI</name>
<proteinExistence type="predicted"/>
<dbReference type="Pfam" id="PF06114">
    <property type="entry name" value="Peptidase_M78"/>
    <property type="match status" value="1"/>
</dbReference>
<keyword evidence="4" id="KW-1185">Reference proteome</keyword>
<evidence type="ECO:0000313" key="2">
    <source>
        <dbReference type="EMBL" id="MBA4536395.1"/>
    </source>
</evidence>
<feature type="domain" description="IrrE N-terminal-like" evidence="1">
    <location>
        <begin position="37"/>
        <end position="147"/>
    </location>
</feature>
<dbReference type="RefSeq" id="WP_163240492.1">
    <property type="nucleotide sequence ID" value="NZ_CP082780.1"/>
</dbReference>
<evidence type="ECO:0000313" key="5">
    <source>
        <dbReference type="Proteomes" id="UP000570010"/>
    </source>
</evidence>
<evidence type="ECO:0000313" key="4">
    <source>
        <dbReference type="Proteomes" id="UP000472971"/>
    </source>
</evidence>
<accession>A0A6B3VYE9</accession>
<dbReference type="InterPro" id="IPR010359">
    <property type="entry name" value="IrrE_HExxH"/>
</dbReference>
<gene>
    <name evidence="3" type="ORF">G4D64_04325</name>
    <name evidence="2" type="ORF">H1Z61_04360</name>
</gene>
<evidence type="ECO:0000259" key="1">
    <source>
        <dbReference type="Pfam" id="PF06114"/>
    </source>
</evidence>
<reference evidence="2 5" key="2">
    <citation type="submission" date="2020-07" db="EMBL/GenBank/DDBJ databases">
        <authorList>
            <person name="Feng H."/>
        </authorList>
    </citation>
    <scope>NUCLEOTIDE SEQUENCE [LARGE SCALE GENOMIC DNA]</scope>
    <source>
        <strain evidence="5">s-12</strain>
        <strain evidence="2">S-12</strain>
    </source>
</reference>
<dbReference type="AlphaFoldDB" id="A0A6B3VYE9"/>
<sequence>MKYVFTPLEDFVRDLYFSMSISSPEQISMTEIAENLNIKIHYYDEESEANNIGGIYRIFLNEQLTKQQQWQDFAHELCHILFHTGYQLRMPHYFRTYQEWKASNFAYQFCVPTFMLEKIKLPKRKNEGIEVIAQTFNVEFDFAKTRLERWIRQQEAFIFHQKIAEQKEAYMCRHQ</sequence>
<protein>
    <submittedName>
        <fullName evidence="3">ImmA/IrrE family metallo-endopeptidase</fullName>
    </submittedName>
</protein>
<reference evidence="3 4" key="1">
    <citation type="submission" date="2020-02" db="EMBL/GenBank/DDBJ databases">
        <title>Bacillus aquiflavi sp. nov., isolated from yellow water of strong flavor Chinese baijiu in Yibin region of China.</title>
        <authorList>
            <person name="Xie J."/>
        </authorList>
    </citation>
    <scope>NUCLEOTIDE SEQUENCE [LARGE SCALE GENOMIC DNA]</scope>
    <source>
        <strain evidence="3 4">3H-10</strain>
    </source>
</reference>
<evidence type="ECO:0000313" key="3">
    <source>
        <dbReference type="EMBL" id="NEY80763.1"/>
    </source>
</evidence>
<comment type="caution">
    <text evidence="3">The sequence shown here is derived from an EMBL/GenBank/DDBJ whole genome shotgun (WGS) entry which is preliminary data.</text>
</comment>
<dbReference type="Gene3D" id="1.10.10.2910">
    <property type="match status" value="1"/>
</dbReference>